<evidence type="ECO:0000256" key="7">
    <source>
        <dbReference type="RuleBase" id="RU365085"/>
    </source>
</evidence>
<keyword evidence="8" id="KW-0808">Transferase</keyword>
<proteinExistence type="inferred from homology"/>
<keyword evidence="3 7" id="KW-0812">Transmembrane</keyword>
<keyword evidence="9" id="KW-1185">Reference proteome</keyword>
<evidence type="ECO:0000256" key="5">
    <source>
        <dbReference type="ARBA" id="ARBA00022989"/>
    </source>
</evidence>
<evidence type="ECO:0000256" key="1">
    <source>
        <dbReference type="ARBA" id="ARBA00004477"/>
    </source>
</evidence>
<feature type="transmembrane region" description="Helical" evidence="7">
    <location>
        <begin position="42"/>
        <end position="59"/>
    </location>
</feature>
<dbReference type="GO" id="GO:0033185">
    <property type="term" value="C:dolichol-phosphate-mannose synthase complex"/>
    <property type="evidence" value="ECO:0007669"/>
    <property type="project" value="TreeGrafter"/>
</dbReference>
<dbReference type="PANTHER" id="PTHR16433">
    <property type="entry name" value="DOLICHOL-PHOSPHATE MANNOSYLTRANSFERASE SUBUNIT 3"/>
    <property type="match status" value="1"/>
</dbReference>
<evidence type="ECO:0000256" key="2">
    <source>
        <dbReference type="ARBA" id="ARBA00010430"/>
    </source>
</evidence>
<evidence type="ECO:0000256" key="6">
    <source>
        <dbReference type="ARBA" id="ARBA00023136"/>
    </source>
</evidence>
<comment type="subcellular location">
    <subcellularLocation>
        <location evidence="1 7">Endoplasmic reticulum membrane</location>
        <topology evidence="1 7">Multi-pass membrane protein</topology>
    </subcellularLocation>
</comment>
<sequence>MPSTLVDTLIRRFCLATRFPSPVHSANTHTTKAPFSIMTTKLVRFLIYSFAFLSAWLLALNEIIPVPEAFAEFIPALPLWVIVSFGAYSLASIGWSLITFGDCPEAHAELLKEIAQARDELRRAKITIDD</sequence>
<dbReference type="PANTHER" id="PTHR16433:SF0">
    <property type="entry name" value="DOLICHOL-PHOSPHATE MANNOSYLTRANSFERASE SUBUNIT 3"/>
    <property type="match status" value="1"/>
</dbReference>
<name>A0A1Y2HD94_9FUNG</name>
<evidence type="ECO:0000256" key="3">
    <source>
        <dbReference type="ARBA" id="ARBA00022692"/>
    </source>
</evidence>
<gene>
    <name evidence="8" type="ORF">BCR44DRAFT_1441393</name>
</gene>
<comment type="subunit">
    <text evidence="7">Component of the dolichol-phosphate mannose (DPM) synthase complex.</text>
</comment>
<evidence type="ECO:0000256" key="4">
    <source>
        <dbReference type="ARBA" id="ARBA00022824"/>
    </source>
</evidence>
<organism evidence="8 9">
    <name type="scientific">Catenaria anguillulae PL171</name>
    <dbReference type="NCBI Taxonomy" id="765915"/>
    <lineage>
        <taxon>Eukaryota</taxon>
        <taxon>Fungi</taxon>
        <taxon>Fungi incertae sedis</taxon>
        <taxon>Blastocladiomycota</taxon>
        <taxon>Blastocladiomycetes</taxon>
        <taxon>Blastocladiales</taxon>
        <taxon>Catenariaceae</taxon>
        <taxon>Catenaria</taxon>
    </lineage>
</organism>
<accession>A0A1Y2HD94</accession>
<dbReference type="Pfam" id="PF08285">
    <property type="entry name" value="DPM3"/>
    <property type="match status" value="1"/>
</dbReference>
<dbReference type="UniPathway" id="UPA00378"/>
<dbReference type="InterPro" id="IPR013174">
    <property type="entry name" value="DPM3"/>
</dbReference>
<evidence type="ECO:0000313" key="8">
    <source>
        <dbReference type="EMBL" id="ORZ31954.1"/>
    </source>
</evidence>
<dbReference type="AlphaFoldDB" id="A0A1Y2HD94"/>
<comment type="similarity">
    <text evidence="2 7">Belongs to the DPM3 family.</text>
</comment>
<protein>
    <recommendedName>
        <fullName evidence="7">Dolichol-phosphate mannosyltransferase subunit 3</fullName>
    </recommendedName>
</protein>
<dbReference type="Proteomes" id="UP000193411">
    <property type="component" value="Unassembled WGS sequence"/>
</dbReference>
<reference evidence="8 9" key="1">
    <citation type="submission" date="2016-07" db="EMBL/GenBank/DDBJ databases">
        <title>Pervasive Adenine N6-methylation of Active Genes in Fungi.</title>
        <authorList>
            <consortium name="DOE Joint Genome Institute"/>
            <person name="Mondo S.J."/>
            <person name="Dannebaum R.O."/>
            <person name="Kuo R.C."/>
            <person name="Labutti K."/>
            <person name="Haridas S."/>
            <person name="Kuo A."/>
            <person name="Salamov A."/>
            <person name="Ahrendt S.R."/>
            <person name="Lipzen A."/>
            <person name="Sullivan W."/>
            <person name="Andreopoulos W.B."/>
            <person name="Clum A."/>
            <person name="Lindquist E."/>
            <person name="Daum C."/>
            <person name="Ramamoorthy G.K."/>
            <person name="Gryganskyi A."/>
            <person name="Culley D."/>
            <person name="Magnuson J.K."/>
            <person name="James T.Y."/>
            <person name="O'Malley M.A."/>
            <person name="Stajich J.E."/>
            <person name="Spatafora J.W."/>
            <person name="Visel A."/>
            <person name="Grigoriev I.V."/>
        </authorList>
    </citation>
    <scope>NUCLEOTIDE SEQUENCE [LARGE SCALE GENOMIC DNA]</scope>
    <source>
        <strain evidence="8 9">PL171</strain>
    </source>
</reference>
<feature type="transmembrane region" description="Helical" evidence="7">
    <location>
        <begin position="79"/>
        <end position="98"/>
    </location>
</feature>
<keyword evidence="8" id="KW-0328">Glycosyltransferase</keyword>
<dbReference type="OrthoDB" id="2014333at2759"/>
<comment type="pathway">
    <text evidence="7">Protein modification; protein glycosylation.</text>
</comment>
<keyword evidence="5 7" id="KW-1133">Transmembrane helix</keyword>
<keyword evidence="4 7" id="KW-0256">Endoplasmic reticulum</keyword>
<dbReference type="STRING" id="765915.A0A1Y2HD94"/>
<comment type="function">
    <text evidence="7">Stabilizer subunit of the dolichol-phosphate mannose (DPM) synthase complex; tethers catalytic subunit to the ER.</text>
</comment>
<dbReference type="GO" id="GO:0005789">
    <property type="term" value="C:endoplasmic reticulum membrane"/>
    <property type="evidence" value="ECO:0007669"/>
    <property type="project" value="UniProtKB-SubCell"/>
</dbReference>
<dbReference type="GO" id="GO:0006506">
    <property type="term" value="P:GPI anchor biosynthetic process"/>
    <property type="evidence" value="ECO:0007669"/>
    <property type="project" value="TreeGrafter"/>
</dbReference>
<evidence type="ECO:0000313" key="9">
    <source>
        <dbReference type="Proteomes" id="UP000193411"/>
    </source>
</evidence>
<comment type="caution">
    <text evidence="8">The sequence shown here is derived from an EMBL/GenBank/DDBJ whole genome shotgun (WGS) entry which is preliminary data.</text>
</comment>
<keyword evidence="6 7" id="KW-0472">Membrane</keyword>
<dbReference type="GO" id="GO:0016757">
    <property type="term" value="F:glycosyltransferase activity"/>
    <property type="evidence" value="ECO:0007669"/>
    <property type="project" value="UniProtKB-KW"/>
</dbReference>
<dbReference type="EMBL" id="MCFL01000053">
    <property type="protein sequence ID" value="ORZ31954.1"/>
    <property type="molecule type" value="Genomic_DNA"/>
</dbReference>